<feature type="signal peptide" evidence="2">
    <location>
        <begin position="1"/>
        <end position="26"/>
    </location>
</feature>
<evidence type="ECO:0000256" key="2">
    <source>
        <dbReference type="SAM" id="SignalP"/>
    </source>
</evidence>
<comment type="caution">
    <text evidence="3">The sequence shown here is derived from an EMBL/GenBank/DDBJ whole genome shotgun (WGS) entry which is preliminary data.</text>
</comment>
<proteinExistence type="predicted"/>
<evidence type="ECO:0000313" key="3">
    <source>
        <dbReference type="EMBL" id="CAH3024343.1"/>
    </source>
</evidence>
<organism evidence="3 4">
    <name type="scientific">Porites evermanni</name>
    <dbReference type="NCBI Taxonomy" id="104178"/>
    <lineage>
        <taxon>Eukaryota</taxon>
        <taxon>Metazoa</taxon>
        <taxon>Cnidaria</taxon>
        <taxon>Anthozoa</taxon>
        <taxon>Hexacorallia</taxon>
        <taxon>Scleractinia</taxon>
        <taxon>Fungiina</taxon>
        <taxon>Poritidae</taxon>
        <taxon>Porites</taxon>
    </lineage>
</organism>
<gene>
    <name evidence="3" type="ORF">PEVE_00022631</name>
</gene>
<evidence type="ECO:0000313" key="4">
    <source>
        <dbReference type="Proteomes" id="UP001159427"/>
    </source>
</evidence>
<feature type="chain" id="PRO_5047477729" evidence="2">
    <location>
        <begin position="27"/>
        <end position="293"/>
    </location>
</feature>
<keyword evidence="4" id="KW-1185">Reference proteome</keyword>
<dbReference type="Proteomes" id="UP001159427">
    <property type="component" value="Unassembled WGS sequence"/>
</dbReference>
<keyword evidence="2" id="KW-0732">Signal</keyword>
<feature type="compositionally biased region" description="Polar residues" evidence="1">
    <location>
        <begin position="191"/>
        <end position="202"/>
    </location>
</feature>
<accession>A0ABN8M404</accession>
<sequence length="293" mass="32858">MASWQRIVIALVLLFVLACCASVGKARVKKRRDRGKGKNPLRDRETLETLQQLCQRNGSGSSRKNILELQAFFDLTKSFACLKVETCSRVPVCFVEDTPDLEHSSLNNCALWNLLFSGLQANRKIEPVFEHPMNSAHGGKSRSEYSWDDAVSSLCRGANVYRFLTEDPLHEENTSTNGTSKNSTNITTVAPTTQATNASSPRPQHALPRRNRQRRGGPFNKFLRQMKRRQNANNNSSCSGLEACTRICVGQNERPTNVSDCSTFKIHCTIYNRAKKGRKHKGKSKRRNGKSGK</sequence>
<evidence type="ECO:0000256" key="1">
    <source>
        <dbReference type="SAM" id="MobiDB-lite"/>
    </source>
</evidence>
<reference evidence="3 4" key="1">
    <citation type="submission" date="2022-05" db="EMBL/GenBank/DDBJ databases">
        <authorList>
            <consortium name="Genoscope - CEA"/>
            <person name="William W."/>
        </authorList>
    </citation>
    <scope>NUCLEOTIDE SEQUENCE [LARGE SCALE GENOMIC DNA]</scope>
</reference>
<dbReference type="EMBL" id="CALNXI010000300">
    <property type="protein sequence ID" value="CAH3024343.1"/>
    <property type="molecule type" value="Genomic_DNA"/>
</dbReference>
<protein>
    <submittedName>
        <fullName evidence="3">Uncharacterized protein</fullName>
    </submittedName>
</protein>
<name>A0ABN8M404_9CNID</name>
<feature type="region of interest" description="Disordered" evidence="1">
    <location>
        <begin position="191"/>
        <end position="218"/>
    </location>
</feature>
<dbReference type="PROSITE" id="PS51257">
    <property type="entry name" value="PROKAR_LIPOPROTEIN"/>
    <property type="match status" value="1"/>
</dbReference>